<comment type="subcellular location">
    <subcellularLocation>
        <location evidence="1">Membrane</location>
        <topology evidence="1">Multi-pass membrane protein</topology>
    </subcellularLocation>
</comment>
<reference evidence="8 9" key="1">
    <citation type="submission" date="2023-01" db="EMBL/GenBank/DDBJ databases">
        <title>Analysis of 21 Apiospora genomes using comparative genomics revels a genus with tremendous synthesis potential of carbohydrate active enzymes and secondary metabolites.</title>
        <authorList>
            <person name="Sorensen T."/>
        </authorList>
    </citation>
    <scope>NUCLEOTIDE SEQUENCE [LARGE SCALE GENOMIC DNA]</scope>
    <source>
        <strain evidence="8 9">CBS 114990</strain>
    </source>
</reference>
<name>A0ABR1WQ59_9PEZI</name>
<evidence type="ECO:0000256" key="4">
    <source>
        <dbReference type="ARBA" id="ARBA00022989"/>
    </source>
</evidence>
<feature type="transmembrane region" description="Helical" evidence="7">
    <location>
        <begin position="321"/>
        <end position="340"/>
    </location>
</feature>
<comment type="caution">
    <text evidence="8">The sequence shown here is derived from an EMBL/GenBank/DDBJ whole genome shotgun (WGS) entry which is preliminary data.</text>
</comment>
<evidence type="ECO:0000256" key="3">
    <source>
        <dbReference type="ARBA" id="ARBA00022692"/>
    </source>
</evidence>
<feature type="transmembrane region" description="Helical" evidence="7">
    <location>
        <begin position="251"/>
        <end position="272"/>
    </location>
</feature>
<sequence length="500" mass="53137">MPLQTANGKPSGPDRNGRQRHPDETDALLPPPSSSPPDHDHDDALTETEAETSSSELWILLRYSVPLIGTYLLQYSQTVITTAVAGHLSAADLAATSIGLTTLNIVGLATFEGMATALDTLCAQAYGSGNLKGVGLHIQRMLLLMLAALVPIGAFWLASPWILTLFVKQPELAAKAGVFLQVSLIGLPGYASFEALKRFLQAQGDCNAALVVLVVCTGVNALLSWLFAFQLGLGLEGAALGQALTNDLRPVLLLAYIASPWGRWSHACWGGFSRDAFRKWGPMVRLSLAGSVVNLGEWFAFEIMTFSTSYISTAHLAAQTILSTVSVITWHIPFSVSVAISTRVGHLIGAGQVAAARRAAVLYAAVFLAIGVFDGALMFALRDRLPRFFSEDSEVCAIAARSILAVVAFQVVDSVACGCNGMLRGLGRQGVAGWVVFPVNYVAAVPLAVWLSLGAPGLELVGVWLGLGVGVAAIAVIELVYMRMIRWQSCVESAKSREES</sequence>
<evidence type="ECO:0000313" key="8">
    <source>
        <dbReference type="EMBL" id="KAK8085676.1"/>
    </source>
</evidence>
<feature type="transmembrane region" description="Helical" evidence="7">
    <location>
        <begin position="463"/>
        <end position="481"/>
    </location>
</feature>
<feature type="transmembrane region" description="Helical" evidence="7">
    <location>
        <begin position="399"/>
        <end position="419"/>
    </location>
</feature>
<gene>
    <name evidence="8" type="ORF">PG997_006947</name>
</gene>
<feature type="transmembrane region" description="Helical" evidence="7">
    <location>
        <begin position="208"/>
        <end position="231"/>
    </location>
</feature>
<feature type="compositionally biased region" description="Basic and acidic residues" evidence="6">
    <location>
        <begin position="15"/>
        <end position="24"/>
    </location>
</feature>
<feature type="transmembrane region" description="Helical" evidence="7">
    <location>
        <begin position="284"/>
        <end position="301"/>
    </location>
</feature>
<feature type="transmembrane region" description="Helical" evidence="7">
    <location>
        <begin position="431"/>
        <end position="451"/>
    </location>
</feature>
<keyword evidence="5 7" id="KW-0472">Membrane</keyword>
<dbReference type="PANTHER" id="PTHR11206">
    <property type="entry name" value="MULTIDRUG RESISTANCE PROTEIN"/>
    <property type="match status" value="1"/>
</dbReference>
<dbReference type="Pfam" id="PF01554">
    <property type="entry name" value="MatE"/>
    <property type="match status" value="2"/>
</dbReference>
<dbReference type="EMBL" id="JAQQWN010000005">
    <property type="protein sequence ID" value="KAK8085676.1"/>
    <property type="molecule type" value="Genomic_DNA"/>
</dbReference>
<evidence type="ECO:0000256" key="2">
    <source>
        <dbReference type="ARBA" id="ARBA00010199"/>
    </source>
</evidence>
<evidence type="ECO:0000256" key="5">
    <source>
        <dbReference type="ARBA" id="ARBA00023136"/>
    </source>
</evidence>
<evidence type="ECO:0000256" key="7">
    <source>
        <dbReference type="SAM" id="Phobius"/>
    </source>
</evidence>
<feature type="transmembrane region" description="Helical" evidence="7">
    <location>
        <begin position="178"/>
        <end position="196"/>
    </location>
</feature>
<protein>
    <submittedName>
        <fullName evidence="8">MATE efflux family protein</fullName>
    </submittedName>
</protein>
<evidence type="ECO:0000256" key="1">
    <source>
        <dbReference type="ARBA" id="ARBA00004141"/>
    </source>
</evidence>
<proteinExistence type="inferred from homology"/>
<dbReference type="Proteomes" id="UP001433268">
    <property type="component" value="Unassembled WGS sequence"/>
</dbReference>
<feature type="transmembrane region" description="Helical" evidence="7">
    <location>
        <begin position="360"/>
        <end position="379"/>
    </location>
</feature>
<keyword evidence="4 7" id="KW-1133">Transmembrane helix</keyword>
<evidence type="ECO:0000256" key="6">
    <source>
        <dbReference type="SAM" id="MobiDB-lite"/>
    </source>
</evidence>
<dbReference type="NCBIfam" id="TIGR00797">
    <property type="entry name" value="matE"/>
    <property type="match status" value="1"/>
</dbReference>
<dbReference type="CDD" id="cd13132">
    <property type="entry name" value="MATE_eukaryotic"/>
    <property type="match status" value="1"/>
</dbReference>
<organism evidence="8 9">
    <name type="scientific">Apiospora hydei</name>
    <dbReference type="NCBI Taxonomy" id="1337664"/>
    <lineage>
        <taxon>Eukaryota</taxon>
        <taxon>Fungi</taxon>
        <taxon>Dikarya</taxon>
        <taxon>Ascomycota</taxon>
        <taxon>Pezizomycotina</taxon>
        <taxon>Sordariomycetes</taxon>
        <taxon>Xylariomycetidae</taxon>
        <taxon>Amphisphaeriales</taxon>
        <taxon>Apiosporaceae</taxon>
        <taxon>Apiospora</taxon>
    </lineage>
</organism>
<dbReference type="InterPro" id="IPR002528">
    <property type="entry name" value="MATE_fam"/>
</dbReference>
<keyword evidence="3 7" id="KW-0812">Transmembrane</keyword>
<dbReference type="GeneID" id="92044322"/>
<feature type="region of interest" description="Disordered" evidence="6">
    <location>
        <begin position="1"/>
        <end position="50"/>
    </location>
</feature>
<keyword evidence="9" id="KW-1185">Reference proteome</keyword>
<dbReference type="InterPro" id="IPR045069">
    <property type="entry name" value="MATE_euk"/>
</dbReference>
<dbReference type="RefSeq" id="XP_066670185.1">
    <property type="nucleotide sequence ID" value="XM_066811262.1"/>
</dbReference>
<feature type="transmembrane region" description="Helical" evidence="7">
    <location>
        <begin position="142"/>
        <end position="166"/>
    </location>
</feature>
<evidence type="ECO:0000313" key="9">
    <source>
        <dbReference type="Proteomes" id="UP001433268"/>
    </source>
</evidence>
<comment type="similarity">
    <text evidence="2">Belongs to the multi antimicrobial extrusion (MATE) (TC 2.A.66.1) family.</text>
</comment>
<accession>A0ABR1WQ59</accession>